<keyword evidence="5 6" id="KW-0949">S-adenosyl-L-methionine</keyword>
<name>E1ZPS2_CHLVA</name>
<evidence type="ECO:0000256" key="3">
    <source>
        <dbReference type="ARBA" id="ARBA00022603"/>
    </source>
</evidence>
<dbReference type="InterPro" id="IPR041698">
    <property type="entry name" value="Methyltransf_25"/>
</dbReference>
<sequence length="411" mass="45745">MAVARHFTAQPWHIAPSRYNAARCRQRRHFLVAGAQQQEGLVAASTSHTAEAAAHLAQPIADIAARAAAAPPPQADTAAAAPLLGPTPLAALLLGGALLAGYGIKKVYDTPSRSYDQNVGQEYDAWTEEGVLEYYWGEHIHLGHYSEEERQRGYKKKNFIQAKYDFVEEMLRWSGWACADVSGDGGVPKILDVGCGIGGTSRYLAAKFPQASVTGITLSPSQVQRGTELAAERGLSNAKFQVMDALSMDFPDNSFDLVWACESGEHMPDKKAYVDEMVRVLKPGGTIVIATWCQRDETPEAPFSERDRERLTFLYEEWAHPYFVSKEEYGRIMEATGELSGVGLADWTPQTIDSWRHSIWVGVWDPWIVVLKGPRMWYKVTREIVTLERMHRAFADGLMEYGMMKATKKKA</sequence>
<feature type="region of interest" description="SAM motif II" evidence="6">
    <location>
        <begin position="253"/>
        <end position="261"/>
    </location>
</feature>
<reference evidence="8 9" key="1">
    <citation type="journal article" date="2010" name="Plant Cell">
        <title>The Chlorella variabilis NC64A genome reveals adaptation to photosymbiosis, coevolution with viruses, and cryptic sex.</title>
        <authorList>
            <person name="Blanc G."/>
            <person name="Duncan G."/>
            <person name="Agarkova I."/>
            <person name="Borodovsky M."/>
            <person name="Gurnon J."/>
            <person name="Kuo A."/>
            <person name="Lindquist E."/>
            <person name="Lucas S."/>
            <person name="Pangilinan J."/>
            <person name="Polle J."/>
            <person name="Salamov A."/>
            <person name="Terry A."/>
            <person name="Yamada T."/>
            <person name="Dunigan D.D."/>
            <person name="Grigoriev I.V."/>
            <person name="Claverie J.M."/>
            <person name="Van Etten J.L."/>
        </authorList>
    </citation>
    <scope>NUCLEOTIDE SEQUENCE [LARGE SCALE GENOMIC DNA]</scope>
    <source>
        <strain evidence="8 9">NC64A</strain>
    </source>
</reference>
<evidence type="ECO:0000313" key="8">
    <source>
        <dbReference type="EMBL" id="EFN52196.1"/>
    </source>
</evidence>
<dbReference type="PANTHER" id="PTHR44068">
    <property type="entry name" value="ZGC:194242"/>
    <property type="match status" value="1"/>
</dbReference>
<gene>
    <name evidence="8" type="ORF">CHLNCDRAFT_37067</name>
</gene>
<evidence type="ECO:0000313" key="9">
    <source>
        <dbReference type="Proteomes" id="UP000008141"/>
    </source>
</evidence>
<dbReference type="RefSeq" id="XP_005844298.1">
    <property type="nucleotide sequence ID" value="XM_005844236.1"/>
</dbReference>
<keyword evidence="4 6" id="KW-0808">Transferase</keyword>
<dbReference type="GO" id="GO:0009820">
    <property type="term" value="P:alkaloid metabolic process"/>
    <property type="evidence" value="ECO:0007669"/>
    <property type="project" value="UniProtKB-KW"/>
</dbReference>
<dbReference type="GO" id="GO:0008168">
    <property type="term" value="F:methyltransferase activity"/>
    <property type="evidence" value="ECO:0007669"/>
    <property type="project" value="UniProtKB-KW"/>
</dbReference>
<dbReference type="AlphaFoldDB" id="E1ZPS2"/>
<evidence type="ECO:0000256" key="2">
    <source>
        <dbReference type="ARBA" id="ARBA00022589"/>
    </source>
</evidence>
<dbReference type="InterPro" id="IPR025774">
    <property type="entry name" value="PiNMT-like"/>
</dbReference>
<dbReference type="eggNOG" id="KOG1269">
    <property type="taxonomic scope" value="Eukaryota"/>
</dbReference>
<evidence type="ECO:0000256" key="6">
    <source>
        <dbReference type="PROSITE-ProRule" id="PRU00914"/>
    </source>
</evidence>
<dbReference type="EMBL" id="GL433858">
    <property type="protein sequence ID" value="EFN52196.1"/>
    <property type="molecule type" value="Genomic_DNA"/>
</dbReference>
<dbReference type="OrthoDB" id="8300214at2759"/>
<organism evidence="9">
    <name type="scientific">Chlorella variabilis</name>
    <name type="common">Green alga</name>
    <dbReference type="NCBI Taxonomy" id="554065"/>
    <lineage>
        <taxon>Eukaryota</taxon>
        <taxon>Viridiplantae</taxon>
        <taxon>Chlorophyta</taxon>
        <taxon>core chlorophytes</taxon>
        <taxon>Trebouxiophyceae</taxon>
        <taxon>Chlorellales</taxon>
        <taxon>Chlorellaceae</taxon>
        <taxon>Chlorella clade</taxon>
        <taxon>Chlorella</taxon>
    </lineage>
</organism>
<dbReference type="CDD" id="cd02440">
    <property type="entry name" value="AdoMet_MTases"/>
    <property type="match status" value="1"/>
</dbReference>
<protein>
    <recommendedName>
        <fullName evidence="7">Methyltransferase domain-containing protein</fullName>
    </recommendedName>
</protein>
<feature type="region of interest" description="SAM motif III" evidence="6">
    <location>
        <begin position="280"/>
        <end position="289"/>
    </location>
</feature>
<dbReference type="GO" id="GO:0032259">
    <property type="term" value="P:methylation"/>
    <property type="evidence" value="ECO:0007669"/>
    <property type="project" value="UniProtKB-UniRule"/>
</dbReference>
<comment type="pathway">
    <text evidence="1">Alkaloid biosynthesis.</text>
</comment>
<dbReference type="OMA" id="ATWCQRD"/>
<comment type="similarity">
    <text evidence="6">Belongs to the class I-like SAM-binding methyltransferase superfamily. gTMT family.</text>
</comment>
<dbReference type="PANTHER" id="PTHR44068:SF11">
    <property type="entry name" value="GERANYL DIPHOSPHATE 2-C-METHYLTRANSFERASE"/>
    <property type="match status" value="1"/>
</dbReference>
<accession>E1ZPS2</accession>
<dbReference type="STRING" id="554065.E1ZPS2"/>
<dbReference type="InParanoid" id="E1ZPS2"/>
<dbReference type="PROSITE" id="PS51581">
    <property type="entry name" value="SAM_GTMT"/>
    <property type="match status" value="1"/>
</dbReference>
<dbReference type="InterPro" id="IPR029063">
    <property type="entry name" value="SAM-dependent_MTases_sf"/>
</dbReference>
<keyword evidence="9" id="KW-1185">Reference proteome</keyword>
<feature type="domain" description="Methyltransferase" evidence="7">
    <location>
        <begin position="190"/>
        <end position="285"/>
    </location>
</feature>
<dbReference type="Gene3D" id="3.40.50.150">
    <property type="entry name" value="Vaccinia Virus protein VP39"/>
    <property type="match status" value="1"/>
</dbReference>
<evidence type="ECO:0000256" key="1">
    <source>
        <dbReference type="ARBA" id="ARBA00004913"/>
    </source>
</evidence>
<evidence type="ECO:0000256" key="4">
    <source>
        <dbReference type="ARBA" id="ARBA00022679"/>
    </source>
</evidence>
<dbReference type="Proteomes" id="UP000008141">
    <property type="component" value="Unassembled WGS sequence"/>
</dbReference>
<evidence type="ECO:0000256" key="5">
    <source>
        <dbReference type="ARBA" id="ARBA00022691"/>
    </source>
</evidence>
<dbReference type="Pfam" id="PF13649">
    <property type="entry name" value="Methyltransf_25"/>
    <property type="match status" value="1"/>
</dbReference>
<keyword evidence="2" id="KW-0017">Alkaloid metabolism</keyword>
<proteinExistence type="inferred from homology"/>
<dbReference type="InterPro" id="IPR050447">
    <property type="entry name" value="Erg6_SMT_methyltransf"/>
</dbReference>
<feature type="region of interest" description="SAM motif I" evidence="6">
    <location>
        <begin position="190"/>
        <end position="199"/>
    </location>
</feature>
<keyword evidence="3 6" id="KW-0489">Methyltransferase</keyword>
<dbReference type="FunFam" id="3.40.50.150:FF:000669">
    <property type="entry name" value="Cyanobacterial-type MPBQ/MSBQ methyltransferase"/>
    <property type="match status" value="1"/>
</dbReference>
<dbReference type="KEGG" id="cvr:CHLNCDRAFT_37067"/>
<dbReference type="GeneID" id="17351629"/>
<evidence type="ECO:0000259" key="7">
    <source>
        <dbReference type="Pfam" id="PF13649"/>
    </source>
</evidence>
<dbReference type="SUPFAM" id="SSF53335">
    <property type="entry name" value="S-adenosyl-L-methionine-dependent methyltransferases"/>
    <property type="match status" value="1"/>
</dbReference>